<dbReference type="Gene3D" id="3.20.20.140">
    <property type="entry name" value="Metal-dependent hydrolases"/>
    <property type="match status" value="1"/>
</dbReference>
<proteinExistence type="predicted"/>
<dbReference type="EMBL" id="SMKW01000049">
    <property type="protein sequence ID" value="TDD42303.1"/>
    <property type="molecule type" value="Genomic_DNA"/>
</dbReference>
<gene>
    <name evidence="2" type="ORF">E1288_29925</name>
</gene>
<dbReference type="OrthoDB" id="1407586at2"/>
<evidence type="ECO:0000313" key="3">
    <source>
        <dbReference type="Proteomes" id="UP000294947"/>
    </source>
</evidence>
<dbReference type="InterPro" id="IPR032466">
    <property type="entry name" value="Metal_Hydrolase"/>
</dbReference>
<evidence type="ECO:0000259" key="1">
    <source>
        <dbReference type="Pfam" id="PF04909"/>
    </source>
</evidence>
<feature type="domain" description="Amidohydrolase-related" evidence="1">
    <location>
        <begin position="18"/>
        <end position="107"/>
    </location>
</feature>
<accession>A0A4R4YCL7</accession>
<dbReference type="SUPFAM" id="SSF51556">
    <property type="entry name" value="Metallo-dependent hydrolases"/>
    <property type="match status" value="1"/>
</dbReference>
<sequence length="112" mass="12433">MRRQAHDLRRGRPCRDDALELLAAAADRGARGLKLYPPMGFLPTDAIVDQLYEFCSARGLPVLFHTGPSVPTLHANNAQPSHLDGVARRFPELRIIKGHCGHEWWESVAVAV</sequence>
<keyword evidence="3" id="KW-1185">Reference proteome</keyword>
<dbReference type="Proteomes" id="UP000294947">
    <property type="component" value="Unassembled WGS sequence"/>
</dbReference>
<organism evidence="2 3">
    <name type="scientific">Saccharopolyspora elongata</name>
    <dbReference type="NCBI Taxonomy" id="2530387"/>
    <lineage>
        <taxon>Bacteria</taxon>
        <taxon>Bacillati</taxon>
        <taxon>Actinomycetota</taxon>
        <taxon>Actinomycetes</taxon>
        <taxon>Pseudonocardiales</taxon>
        <taxon>Pseudonocardiaceae</taxon>
        <taxon>Saccharopolyspora</taxon>
    </lineage>
</organism>
<reference evidence="2 3" key="1">
    <citation type="submission" date="2019-03" db="EMBL/GenBank/DDBJ databases">
        <title>Draft genome sequences of novel Actinobacteria.</title>
        <authorList>
            <person name="Sahin N."/>
            <person name="Ay H."/>
            <person name="Saygin H."/>
        </authorList>
    </citation>
    <scope>NUCLEOTIDE SEQUENCE [LARGE SCALE GENOMIC DNA]</scope>
    <source>
        <strain evidence="2 3">7K502</strain>
    </source>
</reference>
<dbReference type="AlphaFoldDB" id="A0A4R4YCL7"/>
<name>A0A4R4YCL7_9PSEU</name>
<dbReference type="Pfam" id="PF04909">
    <property type="entry name" value="Amidohydro_2"/>
    <property type="match status" value="1"/>
</dbReference>
<protein>
    <recommendedName>
        <fullName evidence="1">Amidohydrolase-related domain-containing protein</fullName>
    </recommendedName>
</protein>
<comment type="caution">
    <text evidence="2">The sequence shown here is derived from an EMBL/GenBank/DDBJ whole genome shotgun (WGS) entry which is preliminary data.</text>
</comment>
<dbReference type="GO" id="GO:0016787">
    <property type="term" value="F:hydrolase activity"/>
    <property type="evidence" value="ECO:0007669"/>
    <property type="project" value="InterPro"/>
</dbReference>
<evidence type="ECO:0000313" key="2">
    <source>
        <dbReference type="EMBL" id="TDD42303.1"/>
    </source>
</evidence>
<dbReference type="InterPro" id="IPR006680">
    <property type="entry name" value="Amidohydro-rel"/>
</dbReference>